<evidence type="ECO:0000259" key="3">
    <source>
        <dbReference type="Pfam" id="PF26130"/>
    </source>
</evidence>
<gene>
    <name evidence="4" type="ORF">Tco_0804515</name>
</gene>
<feature type="region of interest" description="Disordered" evidence="2">
    <location>
        <begin position="375"/>
        <end position="413"/>
    </location>
</feature>
<reference evidence="4" key="2">
    <citation type="submission" date="2022-01" db="EMBL/GenBank/DDBJ databases">
        <authorList>
            <person name="Yamashiro T."/>
            <person name="Shiraishi A."/>
            <person name="Satake H."/>
            <person name="Nakayama K."/>
        </authorList>
    </citation>
    <scope>NUCLEOTIDE SEQUENCE</scope>
</reference>
<dbReference type="InterPro" id="IPR017853">
    <property type="entry name" value="GH"/>
</dbReference>
<protein>
    <submittedName>
        <fullName evidence="4">Mutator type transposase</fullName>
    </submittedName>
</protein>
<dbReference type="InterPro" id="IPR058594">
    <property type="entry name" value="PB1-like_dom_pln"/>
</dbReference>
<dbReference type="PANTHER" id="PTHR42721:SF14">
    <property type="entry name" value="BETA-D-XYLOSIDASE 4-RELATED"/>
    <property type="match status" value="1"/>
</dbReference>
<accession>A0ABQ5A5J2</accession>
<keyword evidence="1" id="KW-0378">Hydrolase</keyword>
<dbReference type="PANTHER" id="PTHR42721">
    <property type="entry name" value="SUGAR HYDROLASE-RELATED"/>
    <property type="match status" value="1"/>
</dbReference>
<dbReference type="Proteomes" id="UP001151760">
    <property type="component" value="Unassembled WGS sequence"/>
</dbReference>
<dbReference type="InterPro" id="IPR044993">
    <property type="entry name" value="BXL"/>
</dbReference>
<dbReference type="SUPFAM" id="SSF51445">
    <property type="entry name" value="(Trans)glycosidases"/>
    <property type="match status" value="1"/>
</dbReference>
<feature type="compositionally biased region" description="Low complexity" evidence="2">
    <location>
        <begin position="391"/>
        <end position="407"/>
    </location>
</feature>
<dbReference type="InterPro" id="IPR036962">
    <property type="entry name" value="Glyco_hydro_3_N_sf"/>
</dbReference>
<dbReference type="EMBL" id="BQNB010011971">
    <property type="protein sequence ID" value="GJS97547.1"/>
    <property type="molecule type" value="Genomic_DNA"/>
</dbReference>
<sequence>MKNYAFCDSSQNVKTSVNDLVKWLKLEEKIGYLVNNASSIDRLGISMYNSWPEALHGLSNTGPENVFSDLVPRATSFPHVILTAASFNETLFKTIGKAVSTEARAIWGRGQEAPGKDPTLTSKYTVAYVRGLQERDDGEKSRLKVGACCKHYTAYDVDNSKGNDRYHFNAERERCLWLVGLRHHNSRSISRAIDTVAGAIDLRAVVGDRVRKKGQEANPYEDYREFPSVFCLKINHGGTFTPPPMTRYKGGKVNWVDDIDSDTFSIVEVTSMLQELGYENPCMAYYYKKPNSKLENGLVELVVDKDVYEMLMYVDKFKVIELYTDHTVKKQHVLTQEPLATIIDVTQPDSSSGNEAEVDVSEDEWLRESLKKLPIKSKKGQQSSRKEVGQSSRNGSGSENGSGSDSGSDSEDSDYFVDEENLIEDVDVDMAEFKRHTDPGVEWLGCKENVLEENEVFELEEVDHEEFDSGSDSDEGVRRKALRKVARMNKAIQGKGERVYKEDFFLGEQFATSKLVKDKVTRVSVEQRRQLSLKKNDKLRVRVVCKGQVPDFANNDMGSVIPFTGDQNGPISKVKPKSISKKEKVAKPRESYACPWAMQVSKLPNEDTWEVRTLKDTHTCLQSRIVSKCTATFLSKDVEETIKPNDKITFGIPLR</sequence>
<evidence type="ECO:0000313" key="4">
    <source>
        <dbReference type="EMBL" id="GJS97547.1"/>
    </source>
</evidence>
<reference evidence="4" key="1">
    <citation type="journal article" date="2022" name="Int. J. Mol. Sci.">
        <title>Draft Genome of Tanacetum Coccineum: Genomic Comparison of Closely Related Tanacetum-Family Plants.</title>
        <authorList>
            <person name="Yamashiro T."/>
            <person name="Shiraishi A."/>
            <person name="Nakayama K."/>
            <person name="Satake H."/>
        </authorList>
    </citation>
    <scope>NUCLEOTIDE SEQUENCE</scope>
</reference>
<dbReference type="Pfam" id="PF26130">
    <property type="entry name" value="PB1-like"/>
    <property type="match status" value="1"/>
</dbReference>
<organism evidence="4 5">
    <name type="scientific">Tanacetum coccineum</name>
    <dbReference type="NCBI Taxonomy" id="301880"/>
    <lineage>
        <taxon>Eukaryota</taxon>
        <taxon>Viridiplantae</taxon>
        <taxon>Streptophyta</taxon>
        <taxon>Embryophyta</taxon>
        <taxon>Tracheophyta</taxon>
        <taxon>Spermatophyta</taxon>
        <taxon>Magnoliopsida</taxon>
        <taxon>eudicotyledons</taxon>
        <taxon>Gunneridae</taxon>
        <taxon>Pentapetalae</taxon>
        <taxon>asterids</taxon>
        <taxon>campanulids</taxon>
        <taxon>Asterales</taxon>
        <taxon>Asteraceae</taxon>
        <taxon>Asteroideae</taxon>
        <taxon>Anthemideae</taxon>
        <taxon>Anthemidinae</taxon>
        <taxon>Tanacetum</taxon>
    </lineage>
</organism>
<evidence type="ECO:0000256" key="1">
    <source>
        <dbReference type="ARBA" id="ARBA00022801"/>
    </source>
</evidence>
<evidence type="ECO:0000313" key="5">
    <source>
        <dbReference type="Proteomes" id="UP001151760"/>
    </source>
</evidence>
<proteinExistence type="predicted"/>
<comment type="caution">
    <text evidence="4">The sequence shown here is derived from an EMBL/GenBank/DDBJ whole genome shotgun (WGS) entry which is preliminary data.</text>
</comment>
<name>A0ABQ5A5J2_9ASTR</name>
<dbReference type="Gene3D" id="3.20.20.300">
    <property type="entry name" value="Glycoside hydrolase, family 3, N-terminal domain"/>
    <property type="match status" value="1"/>
</dbReference>
<keyword evidence="5" id="KW-1185">Reference proteome</keyword>
<evidence type="ECO:0000256" key="2">
    <source>
        <dbReference type="SAM" id="MobiDB-lite"/>
    </source>
</evidence>
<feature type="domain" description="PB1-like" evidence="3">
    <location>
        <begin position="232"/>
        <end position="326"/>
    </location>
</feature>